<evidence type="ECO:0000256" key="8">
    <source>
        <dbReference type="ARBA" id="ARBA00022786"/>
    </source>
</evidence>
<dbReference type="SMART" id="SM00184">
    <property type="entry name" value="RING"/>
    <property type="match status" value="1"/>
</dbReference>
<protein>
    <recommendedName>
        <fullName evidence="3">RING-type E3 ubiquitin transferase</fullName>
        <ecNumber evidence="3">2.3.2.27</ecNumber>
    </recommendedName>
</protein>
<evidence type="ECO:0000259" key="15">
    <source>
        <dbReference type="PROSITE" id="PS50089"/>
    </source>
</evidence>
<dbReference type="STRING" id="64571.A0A1Y2G566"/>
<evidence type="ECO:0000256" key="3">
    <source>
        <dbReference type="ARBA" id="ARBA00012483"/>
    </source>
</evidence>
<keyword evidence="6" id="KW-0479">Metal-binding</keyword>
<proteinExistence type="predicted"/>
<dbReference type="GO" id="GO:0008270">
    <property type="term" value="F:zinc ion binding"/>
    <property type="evidence" value="ECO:0007669"/>
    <property type="project" value="UniProtKB-KW"/>
</dbReference>
<evidence type="ECO:0000256" key="9">
    <source>
        <dbReference type="ARBA" id="ARBA00022833"/>
    </source>
</evidence>
<dbReference type="GO" id="GO:0016020">
    <property type="term" value="C:membrane"/>
    <property type="evidence" value="ECO:0007669"/>
    <property type="project" value="UniProtKB-SubCell"/>
</dbReference>
<dbReference type="GO" id="GO:0006511">
    <property type="term" value="P:ubiquitin-dependent protein catabolic process"/>
    <property type="evidence" value="ECO:0007669"/>
    <property type="project" value="TreeGrafter"/>
</dbReference>
<accession>A0A1Y2G566</accession>
<dbReference type="InterPro" id="IPR011016">
    <property type="entry name" value="Znf_RING-CH"/>
</dbReference>
<feature type="region of interest" description="Disordered" evidence="13">
    <location>
        <begin position="186"/>
        <end position="232"/>
    </location>
</feature>
<dbReference type="InterPro" id="IPR013083">
    <property type="entry name" value="Znf_RING/FYVE/PHD"/>
</dbReference>
<feature type="region of interest" description="Disordered" evidence="13">
    <location>
        <begin position="303"/>
        <end position="331"/>
    </location>
</feature>
<dbReference type="PROSITE" id="PS50089">
    <property type="entry name" value="ZF_RING_2"/>
    <property type="match status" value="1"/>
</dbReference>
<dbReference type="RefSeq" id="XP_021875240.1">
    <property type="nucleotide sequence ID" value="XM_022020138.1"/>
</dbReference>
<evidence type="ECO:0000256" key="11">
    <source>
        <dbReference type="ARBA" id="ARBA00023136"/>
    </source>
</evidence>
<evidence type="ECO:0000313" key="16">
    <source>
        <dbReference type="EMBL" id="ORY94297.1"/>
    </source>
</evidence>
<evidence type="ECO:0000256" key="6">
    <source>
        <dbReference type="ARBA" id="ARBA00022723"/>
    </source>
</evidence>
<evidence type="ECO:0000256" key="1">
    <source>
        <dbReference type="ARBA" id="ARBA00000900"/>
    </source>
</evidence>
<reference evidence="16 17" key="1">
    <citation type="submission" date="2016-07" db="EMBL/GenBank/DDBJ databases">
        <title>Pervasive Adenine N6-methylation of Active Genes in Fungi.</title>
        <authorList>
            <consortium name="DOE Joint Genome Institute"/>
            <person name="Mondo S.J."/>
            <person name="Dannebaum R.O."/>
            <person name="Kuo R.C."/>
            <person name="Labutti K."/>
            <person name="Haridas S."/>
            <person name="Kuo A."/>
            <person name="Salamov A."/>
            <person name="Ahrendt S.R."/>
            <person name="Lipzen A."/>
            <person name="Sullivan W."/>
            <person name="Andreopoulos W.B."/>
            <person name="Clum A."/>
            <person name="Lindquist E."/>
            <person name="Daum C."/>
            <person name="Ramamoorthy G.K."/>
            <person name="Gryganskyi A."/>
            <person name="Culley D."/>
            <person name="Magnuson J.K."/>
            <person name="James T.Y."/>
            <person name="O'Malley M.A."/>
            <person name="Stajich J.E."/>
            <person name="Spatafora J.W."/>
            <person name="Visel A."/>
            <person name="Grigoriev I.V."/>
        </authorList>
    </citation>
    <scope>NUCLEOTIDE SEQUENCE [LARGE SCALE GENOMIC DNA]</scope>
    <source>
        <strain evidence="16 17">NRRL 3116</strain>
    </source>
</reference>
<evidence type="ECO:0000256" key="2">
    <source>
        <dbReference type="ARBA" id="ARBA00004141"/>
    </source>
</evidence>
<keyword evidence="10 14" id="KW-1133">Transmembrane helix</keyword>
<keyword evidence="17" id="KW-1185">Reference proteome</keyword>
<comment type="caution">
    <text evidence="16">The sequence shown here is derived from an EMBL/GenBank/DDBJ whole genome shotgun (WGS) entry which is preliminary data.</text>
</comment>
<dbReference type="AlphaFoldDB" id="A0A1Y2G566"/>
<dbReference type="SUPFAM" id="SSF57850">
    <property type="entry name" value="RING/U-box"/>
    <property type="match status" value="1"/>
</dbReference>
<evidence type="ECO:0000256" key="13">
    <source>
        <dbReference type="SAM" id="MobiDB-lite"/>
    </source>
</evidence>
<dbReference type="EMBL" id="MCFF01000089">
    <property type="protein sequence ID" value="ORY94297.1"/>
    <property type="molecule type" value="Genomic_DNA"/>
</dbReference>
<dbReference type="Proteomes" id="UP000193648">
    <property type="component" value="Unassembled WGS sequence"/>
</dbReference>
<comment type="subcellular location">
    <subcellularLocation>
        <location evidence="2">Membrane</location>
        <topology evidence="2">Multi-pass membrane protein</topology>
    </subcellularLocation>
</comment>
<organism evidence="16 17">
    <name type="scientific">Lobosporangium transversale</name>
    <dbReference type="NCBI Taxonomy" id="64571"/>
    <lineage>
        <taxon>Eukaryota</taxon>
        <taxon>Fungi</taxon>
        <taxon>Fungi incertae sedis</taxon>
        <taxon>Mucoromycota</taxon>
        <taxon>Mortierellomycotina</taxon>
        <taxon>Mortierellomycetes</taxon>
        <taxon>Mortierellales</taxon>
        <taxon>Mortierellaceae</taxon>
        <taxon>Lobosporangium</taxon>
    </lineage>
</organism>
<evidence type="ECO:0000256" key="7">
    <source>
        <dbReference type="ARBA" id="ARBA00022771"/>
    </source>
</evidence>
<evidence type="ECO:0000256" key="10">
    <source>
        <dbReference type="ARBA" id="ARBA00022989"/>
    </source>
</evidence>
<dbReference type="Gene3D" id="3.30.40.10">
    <property type="entry name" value="Zinc/RING finger domain, C3HC4 (zinc finger)"/>
    <property type="match status" value="1"/>
</dbReference>
<evidence type="ECO:0000256" key="14">
    <source>
        <dbReference type="SAM" id="Phobius"/>
    </source>
</evidence>
<dbReference type="SMART" id="SM00744">
    <property type="entry name" value="RINGv"/>
    <property type="match status" value="1"/>
</dbReference>
<feature type="domain" description="RING-type" evidence="15">
    <location>
        <begin position="248"/>
        <end position="289"/>
    </location>
</feature>
<evidence type="ECO:0000256" key="4">
    <source>
        <dbReference type="ARBA" id="ARBA00022679"/>
    </source>
</evidence>
<keyword evidence="8" id="KW-0833">Ubl conjugation pathway</keyword>
<dbReference type="PANTHER" id="PTHR45977:SF4">
    <property type="entry name" value="RING-TYPE DOMAIN-CONTAINING PROTEIN"/>
    <property type="match status" value="1"/>
</dbReference>
<gene>
    <name evidence="16" type="ORF">BCR41DRAFT_243067</name>
</gene>
<keyword evidence="4" id="KW-0808">Transferase</keyword>
<keyword evidence="5 14" id="KW-0812">Transmembrane</keyword>
<dbReference type="GO" id="GO:0016567">
    <property type="term" value="P:protein ubiquitination"/>
    <property type="evidence" value="ECO:0007669"/>
    <property type="project" value="TreeGrafter"/>
</dbReference>
<dbReference type="GeneID" id="33561982"/>
<name>A0A1Y2G566_9FUNG</name>
<dbReference type="GO" id="GO:0061630">
    <property type="term" value="F:ubiquitin protein ligase activity"/>
    <property type="evidence" value="ECO:0007669"/>
    <property type="project" value="UniProtKB-EC"/>
</dbReference>
<dbReference type="PANTHER" id="PTHR45977">
    <property type="entry name" value="TARGET OF ERK KINASE MPK-1"/>
    <property type="match status" value="1"/>
</dbReference>
<evidence type="ECO:0000313" key="17">
    <source>
        <dbReference type="Proteomes" id="UP000193648"/>
    </source>
</evidence>
<keyword evidence="11 14" id="KW-0472">Membrane</keyword>
<feature type="transmembrane region" description="Helical" evidence="14">
    <location>
        <begin position="29"/>
        <end position="46"/>
    </location>
</feature>
<dbReference type="OrthoDB" id="8062037at2759"/>
<feature type="transmembrane region" description="Helical" evidence="14">
    <location>
        <begin position="58"/>
        <end position="83"/>
    </location>
</feature>
<evidence type="ECO:0000256" key="12">
    <source>
        <dbReference type="PROSITE-ProRule" id="PRU00175"/>
    </source>
</evidence>
<keyword evidence="7 12" id="KW-0863">Zinc-finger</keyword>
<dbReference type="EC" id="2.3.2.27" evidence="3"/>
<feature type="compositionally biased region" description="Basic residues" evidence="13">
    <location>
        <begin position="303"/>
        <end position="314"/>
    </location>
</feature>
<feature type="compositionally biased region" description="Basic and acidic residues" evidence="13">
    <location>
        <begin position="193"/>
        <end position="216"/>
    </location>
</feature>
<dbReference type="InterPro" id="IPR001841">
    <property type="entry name" value="Znf_RING"/>
</dbReference>
<feature type="compositionally biased region" description="Low complexity" evidence="13">
    <location>
        <begin position="315"/>
        <end position="331"/>
    </location>
</feature>
<evidence type="ECO:0000256" key="5">
    <source>
        <dbReference type="ARBA" id="ARBA00022692"/>
    </source>
</evidence>
<dbReference type="InParanoid" id="A0A1Y2G566"/>
<keyword evidence="9" id="KW-0862">Zinc</keyword>
<dbReference type="Pfam" id="PF13639">
    <property type="entry name" value="zf-RING_2"/>
    <property type="match status" value="1"/>
</dbReference>
<sequence length="331" mass="38074">MLLRRFLYDRPHDLPRDVGGACSAHYKTMINWASLILLLFSVSLLTTQSHCAQTSPGLFYLVLVLSLLGYLCLTALLILWFFVLFCLNGLVAVLELFGVGSRVMQWQGATPEMIDNIPITKFTRRIQPTITPQEQEQQHQQPLSQTVKDPETVAMPSIVVSDEGIGSYSTRLEELSSNVVIEMEPSTEPAVEVQHKQAQEQEQEQGREQDKEKEKEQEEENEHPTQMLSLEHLSPEERELALRISTSCPICLCDYEDLEELRHLPCDHFFHKECVDEWLKLKRTCPLCKCDIAYRRRGSKLWSRRSNGRGHGRQRSSGSRRFSFGPRRTTQ</sequence>
<comment type="catalytic activity">
    <reaction evidence="1">
        <text>S-ubiquitinyl-[E2 ubiquitin-conjugating enzyme]-L-cysteine + [acceptor protein]-L-lysine = [E2 ubiquitin-conjugating enzyme]-L-cysteine + N(6)-ubiquitinyl-[acceptor protein]-L-lysine.</text>
        <dbReference type="EC" id="2.3.2.27"/>
    </reaction>
</comment>